<keyword evidence="3" id="KW-1185">Reference proteome</keyword>
<evidence type="ECO:0000313" key="2">
    <source>
        <dbReference type="EMBL" id="KAJ4935952.1"/>
    </source>
</evidence>
<feature type="domain" description="HAT C-terminal dimerisation" evidence="1">
    <location>
        <begin position="98"/>
        <end position="154"/>
    </location>
</feature>
<comment type="caution">
    <text evidence="2">The sequence shown here is derived from an EMBL/GenBank/DDBJ whole genome shotgun (WGS) entry which is preliminary data.</text>
</comment>
<protein>
    <recommendedName>
        <fullName evidence="1">HAT C-terminal dimerisation domain-containing protein</fullName>
    </recommendedName>
</protein>
<reference evidence="2" key="1">
    <citation type="submission" date="2022-11" db="EMBL/GenBank/DDBJ databases">
        <title>Chromosome-level genome of Pogonophryne albipinna.</title>
        <authorList>
            <person name="Jo E."/>
        </authorList>
    </citation>
    <scope>NUCLEOTIDE SEQUENCE</scope>
    <source>
        <strain evidence="2">SGF0006</strain>
        <tissue evidence="2">Muscle</tissue>
    </source>
</reference>
<dbReference type="GO" id="GO:0046983">
    <property type="term" value="F:protein dimerization activity"/>
    <property type="evidence" value="ECO:0007669"/>
    <property type="project" value="InterPro"/>
</dbReference>
<dbReference type="Proteomes" id="UP001219934">
    <property type="component" value="Unassembled WGS sequence"/>
</dbReference>
<sequence length="177" mass="20261">MISHYDPEIKRRLDDLPGNGKLTNPDIQNEILQIATSLLIRKMKMELHDETDTFYAILADECKDVSKRELVAVCIRYMHKAGITFPSLVEVLDSCPTDIFPQMNRLLRALVTLPITSCTLERVFSTVSRVKTGVRASMNTDRLNSLSLLSFERELTESLDYKDIISVFNTKPRRLLL</sequence>
<accession>A0AAD6B325</accession>
<evidence type="ECO:0000259" key="1">
    <source>
        <dbReference type="Pfam" id="PF05699"/>
    </source>
</evidence>
<dbReference type="InterPro" id="IPR008906">
    <property type="entry name" value="HATC_C_dom"/>
</dbReference>
<dbReference type="PANTHER" id="PTHR45749:SF21">
    <property type="entry name" value="DUF4371 DOMAIN-CONTAINING PROTEIN"/>
    <property type="match status" value="1"/>
</dbReference>
<proteinExistence type="predicted"/>
<dbReference type="Pfam" id="PF05699">
    <property type="entry name" value="Dimer_Tnp_hAT"/>
    <property type="match status" value="1"/>
</dbReference>
<name>A0AAD6B325_9TELE</name>
<dbReference type="SUPFAM" id="SSF53098">
    <property type="entry name" value="Ribonuclease H-like"/>
    <property type="match status" value="1"/>
</dbReference>
<dbReference type="EMBL" id="JAPTMU010000011">
    <property type="protein sequence ID" value="KAJ4935952.1"/>
    <property type="molecule type" value="Genomic_DNA"/>
</dbReference>
<evidence type="ECO:0000313" key="3">
    <source>
        <dbReference type="Proteomes" id="UP001219934"/>
    </source>
</evidence>
<dbReference type="PANTHER" id="PTHR45749">
    <property type="match status" value="1"/>
</dbReference>
<organism evidence="2 3">
    <name type="scientific">Pogonophryne albipinna</name>
    <dbReference type="NCBI Taxonomy" id="1090488"/>
    <lineage>
        <taxon>Eukaryota</taxon>
        <taxon>Metazoa</taxon>
        <taxon>Chordata</taxon>
        <taxon>Craniata</taxon>
        <taxon>Vertebrata</taxon>
        <taxon>Euteleostomi</taxon>
        <taxon>Actinopterygii</taxon>
        <taxon>Neopterygii</taxon>
        <taxon>Teleostei</taxon>
        <taxon>Neoteleostei</taxon>
        <taxon>Acanthomorphata</taxon>
        <taxon>Eupercaria</taxon>
        <taxon>Perciformes</taxon>
        <taxon>Notothenioidei</taxon>
        <taxon>Pogonophryne</taxon>
    </lineage>
</organism>
<dbReference type="AlphaFoldDB" id="A0AAD6B325"/>
<dbReference type="InterPro" id="IPR012337">
    <property type="entry name" value="RNaseH-like_sf"/>
</dbReference>
<gene>
    <name evidence="2" type="ORF">JOQ06_017477</name>
</gene>